<evidence type="ECO:0000313" key="2">
    <source>
        <dbReference type="EMBL" id="TDE14999.1"/>
    </source>
</evidence>
<dbReference type="PANTHER" id="PTHR38011">
    <property type="entry name" value="DIHYDROFOLATE REDUCTASE FAMILY PROTEIN (AFU_ORTHOLOGUE AFUA_8G06820)"/>
    <property type="match status" value="1"/>
</dbReference>
<accession>A0A4R5DLM1</accession>
<evidence type="ECO:0000313" key="3">
    <source>
        <dbReference type="Proteomes" id="UP000294739"/>
    </source>
</evidence>
<gene>
    <name evidence="2" type="ORF">E1269_02500</name>
</gene>
<dbReference type="RefSeq" id="WP_131890727.1">
    <property type="nucleotide sequence ID" value="NZ_SMKZ01000002.1"/>
</dbReference>
<dbReference type="AlphaFoldDB" id="A0A4R5DLM1"/>
<dbReference type="InterPro" id="IPR050765">
    <property type="entry name" value="Riboflavin_Biosynth_HTPR"/>
</dbReference>
<reference evidence="2 3" key="1">
    <citation type="submission" date="2019-03" db="EMBL/GenBank/DDBJ databases">
        <title>Draft genome sequences of novel Actinobacteria.</title>
        <authorList>
            <person name="Sahin N."/>
            <person name="Ay H."/>
            <person name="Saygin H."/>
        </authorList>
    </citation>
    <scope>NUCLEOTIDE SEQUENCE [LARGE SCALE GENOMIC DNA]</scope>
    <source>
        <strain evidence="2 3">5K138</strain>
    </source>
</reference>
<dbReference type="GO" id="GO:0009231">
    <property type="term" value="P:riboflavin biosynthetic process"/>
    <property type="evidence" value="ECO:0007669"/>
    <property type="project" value="InterPro"/>
</dbReference>
<name>A0A4R5DLM1_9ACTN</name>
<dbReference type="Pfam" id="PF01872">
    <property type="entry name" value="RibD_C"/>
    <property type="match status" value="1"/>
</dbReference>
<protein>
    <submittedName>
        <fullName evidence="2">Dihydrofolate reductase</fullName>
    </submittedName>
</protein>
<dbReference type="OrthoDB" id="7949219at2"/>
<dbReference type="SUPFAM" id="SSF53597">
    <property type="entry name" value="Dihydrofolate reductase-like"/>
    <property type="match status" value="1"/>
</dbReference>
<dbReference type="InterPro" id="IPR002734">
    <property type="entry name" value="RibDG_C"/>
</dbReference>
<dbReference type="PANTHER" id="PTHR38011:SF11">
    <property type="entry name" value="2,5-DIAMINO-6-RIBOSYLAMINO-4(3H)-PYRIMIDINONE 5'-PHOSPHATE REDUCTASE"/>
    <property type="match status" value="1"/>
</dbReference>
<dbReference type="Proteomes" id="UP000294739">
    <property type="component" value="Unassembled WGS sequence"/>
</dbReference>
<organism evidence="2 3">
    <name type="scientific">Jiangella asiatica</name>
    <dbReference type="NCBI Taxonomy" id="2530372"/>
    <lineage>
        <taxon>Bacteria</taxon>
        <taxon>Bacillati</taxon>
        <taxon>Actinomycetota</taxon>
        <taxon>Actinomycetes</taxon>
        <taxon>Jiangellales</taxon>
        <taxon>Jiangellaceae</taxon>
        <taxon>Jiangella</taxon>
    </lineage>
</organism>
<sequence>MRKIFSFLMVTMDGYDEGPAREFDFWNLDPEFDEFSVEQLDEADTLLFGRVTYEGMAEYWPTEGARADLPEVADRMNGYPKLVVSRTLERADWPDTRIVRDPAGLAELKRQPGKDVVVFGSSALTTSLVRLGLLDELRIMVNPVALGAGRSVLAGGSRGRFRLLRTRVFDSGNVLLCYQPLTAA</sequence>
<feature type="domain" description="Bacterial bifunctional deaminase-reductase C-terminal" evidence="1">
    <location>
        <begin position="3"/>
        <end position="174"/>
    </location>
</feature>
<dbReference type="Gene3D" id="3.40.430.10">
    <property type="entry name" value="Dihydrofolate Reductase, subunit A"/>
    <property type="match status" value="1"/>
</dbReference>
<proteinExistence type="predicted"/>
<dbReference type="InParanoid" id="A0A4R5DLM1"/>
<dbReference type="GO" id="GO:0008703">
    <property type="term" value="F:5-amino-6-(5-phosphoribosylamino)uracil reductase activity"/>
    <property type="evidence" value="ECO:0007669"/>
    <property type="project" value="InterPro"/>
</dbReference>
<dbReference type="InterPro" id="IPR024072">
    <property type="entry name" value="DHFR-like_dom_sf"/>
</dbReference>
<dbReference type="EMBL" id="SMKZ01000002">
    <property type="protein sequence ID" value="TDE14999.1"/>
    <property type="molecule type" value="Genomic_DNA"/>
</dbReference>
<comment type="caution">
    <text evidence="2">The sequence shown here is derived from an EMBL/GenBank/DDBJ whole genome shotgun (WGS) entry which is preliminary data.</text>
</comment>
<keyword evidence="3" id="KW-1185">Reference proteome</keyword>
<evidence type="ECO:0000259" key="1">
    <source>
        <dbReference type="Pfam" id="PF01872"/>
    </source>
</evidence>